<dbReference type="SMART" id="SM00027">
    <property type="entry name" value="EH"/>
    <property type="match status" value="2"/>
</dbReference>
<feature type="compositionally biased region" description="Low complexity" evidence="2">
    <location>
        <begin position="841"/>
        <end position="851"/>
    </location>
</feature>
<name>A0AB40C5J4_DIOCR</name>
<feature type="domain" description="EH" evidence="3">
    <location>
        <begin position="414"/>
        <end position="496"/>
    </location>
</feature>
<feature type="region of interest" description="Disordered" evidence="2">
    <location>
        <begin position="1064"/>
        <end position="1105"/>
    </location>
</feature>
<evidence type="ECO:0000313" key="6">
    <source>
        <dbReference type="RefSeq" id="XP_039134619.1"/>
    </source>
</evidence>
<feature type="compositionally biased region" description="Polar residues" evidence="2">
    <location>
        <begin position="223"/>
        <end position="239"/>
    </location>
</feature>
<feature type="compositionally biased region" description="Basic and acidic residues" evidence="2">
    <location>
        <begin position="811"/>
        <end position="820"/>
    </location>
</feature>
<dbReference type="GO" id="GO:0005509">
    <property type="term" value="F:calcium ion binding"/>
    <property type="evidence" value="ECO:0007669"/>
    <property type="project" value="InterPro"/>
</dbReference>
<feature type="region of interest" description="Disordered" evidence="2">
    <location>
        <begin position="782"/>
        <end position="905"/>
    </location>
</feature>
<dbReference type="Pfam" id="PF12763">
    <property type="entry name" value="EH"/>
    <property type="match status" value="2"/>
</dbReference>
<feature type="coiled-coil region" evidence="1">
    <location>
        <begin position="587"/>
        <end position="660"/>
    </location>
</feature>
<dbReference type="AlphaFoldDB" id="A0AB40C5J4"/>
<accession>A0AB40C5J4</accession>
<dbReference type="InterPro" id="IPR002048">
    <property type="entry name" value="EF_hand_dom"/>
</dbReference>
<feature type="compositionally biased region" description="Basic and acidic residues" evidence="2">
    <location>
        <begin position="871"/>
        <end position="882"/>
    </location>
</feature>
<dbReference type="PROSITE" id="PS50031">
    <property type="entry name" value="EH"/>
    <property type="match status" value="2"/>
</dbReference>
<keyword evidence="5" id="KW-1185">Reference proteome</keyword>
<dbReference type="InterPro" id="IPR011992">
    <property type="entry name" value="EF-hand-dom_pair"/>
</dbReference>
<feature type="domain" description="EF-hand" evidence="4">
    <location>
        <begin position="447"/>
        <end position="482"/>
    </location>
</feature>
<evidence type="ECO:0000256" key="1">
    <source>
        <dbReference type="SAM" id="Coils"/>
    </source>
</evidence>
<evidence type="ECO:0000259" key="4">
    <source>
        <dbReference type="PROSITE" id="PS50222"/>
    </source>
</evidence>
<feature type="region of interest" description="Disordered" evidence="2">
    <location>
        <begin position="198"/>
        <end position="239"/>
    </location>
</feature>
<feature type="region of interest" description="Disordered" evidence="2">
    <location>
        <begin position="254"/>
        <end position="289"/>
    </location>
</feature>
<proteinExistence type="predicted"/>
<dbReference type="SMART" id="SM00054">
    <property type="entry name" value="EFh"/>
    <property type="match status" value="4"/>
</dbReference>
<dbReference type="PANTHER" id="PTHR11216:SF161">
    <property type="entry name" value="CALCIUM-BINDING EF HAND FAMILY PROTEIN"/>
    <property type="match status" value="1"/>
</dbReference>
<dbReference type="PANTHER" id="PTHR11216">
    <property type="entry name" value="EH DOMAIN"/>
    <property type="match status" value="1"/>
</dbReference>
<dbReference type="GO" id="GO:0005737">
    <property type="term" value="C:cytoplasm"/>
    <property type="evidence" value="ECO:0007669"/>
    <property type="project" value="TreeGrafter"/>
</dbReference>
<dbReference type="GO" id="GO:0016197">
    <property type="term" value="P:endosomal transport"/>
    <property type="evidence" value="ECO:0007669"/>
    <property type="project" value="TreeGrafter"/>
</dbReference>
<gene>
    <name evidence="6" type="primary">LOC120271988</name>
</gene>
<dbReference type="RefSeq" id="XP_039134619.1">
    <property type="nucleotide sequence ID" value="XM_039278685.1"/>
</dbReference>
<feature type="domain" description="EH" evidence="3">
    <location>
        <begin position="10"/>
        <end position="100"/>
    </location>
</feature>
<feature type="compositionally biased region" description="Polar residues" evidence="2">
    <location>
        <begin position="206"/>
        <end position="215"/>
    </location>
</feature>
<feature type="domain" description="EF-hand" evidence="4">
    <location>
        <begin position="9"/>
        <end position="44"/>
    </location>
</feature>
<dbReference type="InterPro" id="IPR000261">
    <property type="entry name" value="EH_dom"/>
</dbReference>
<protein>
    <submittedName>
        <fullName evidence="6">Epidermal growth factor receptor substrate 15-like 1 isoform X1</fullName>
    </submittedName>
</protein>
<dbReference type="SUPFAM" id="SSF47473">
    <property type="entry name" value="EF-hand"/>
    <property type="match status" value="2"/>
</dbReference>
<dbReference type="GO" id="GO:0005886">
    <property type="term" value="C:plasma membrane"/>
    <property type="evidence" value="ECO:0007669"/>
    <property type="project" value="TreeGrafter"/>
</dbReference>
<evidence type="ECO:0000259" key="3">
    <source>
        <dbReference type="PROSITE" id="PS50031"/>
    </source>
</evidence>
<dbReference type="GeneID" id="120271988"/>
<dbReference type="GO" id="GO:0006897">
    <property type="term" value="P:endocytosis"/>
    <property type="evidence" value="ECO:0007669"/>
    <property type="project" value="TreeGrafter"/>
</dbReference>
<keyword evidence="1" id="KW-0175">Coiled coil</keyword>
<reference evidence="6" key="1">
    <citation type="submission" date="2025-08" db="UniProtKB">
        <authorList>
            <consortium name="RefSeq"/>
        </authorList>
    </citation>
    <scope>IDENTIFICATION</scope>
</reference>
<dbReference type="CDD" id="cd00052">
    <property type="entry name" value="EH"/>
    <property type="match status" value="2"/>
</dbReference>
<feature type="compositionally biased region" description="Basic and acidic residues" evidence="2">
    <location>
        <begin position="1090"/>
        <end position="1105"/>
    </location>
</feature>
<dbReference type="Proteomes" id="UP001515500">
    <property type="component" value="Chromosome 11"/>
</dbReference>
<evidence type="ECO:0000256" key="2">
    <source>
        <dbReference type="SAM" id="MobiDB-lite"/>
    </source>
</evidence>
<organism evidence="5 6">
    <name type="scientific">Dioscorea cayennensis subsp. rotundata</name>
    <name type="common">White Guinea yam</name>
    <name type="synonym">Dioscorea rotundata</name>
    <dbReference type="NCBI Taxonomy" id="55577"/>
    <lineage>
        <taxon>Eukaryota</taxon>
        <taxon>Viridiplantae</taxon>
        <taxon>Streptophyta</taxon>
        <taxon>Embryophyta</taxon>
        <taxon>Tracheophyta</taxon>
        <taxon>Spermatophyta</taxon>
        <taxon>Magnoliopsida</taxon>
        <taxon>Liliopsida</taxon>
        <taxon>Dioscoreales</taxon>
        <taxon>Dioscoreaceae</taxon>
        <taxon>Dioscorea</taxon>
    </lineage>
</organism>
<evidence type="ECO:0000313" key="5">
    <source>
        <dbReference type="Proteomes" id="UP001515500"/>
    </source>
</evidence>
<feature type="compositionally biased region" description="Polar residues" evidence="2">
    <location>
        <begin position="254"/>
        <end position="285"/>
    </location>
</feature>
<dbReference type="Gene3D" id="1.10.238.10">
    <property type="entry name" value="EF-hand"/>
    <property type="match status" value="2"/>
</dbReference>
<sequence>MAARPPLAPGMEAFDAFFRRADLDQDGRISGAEAVAFFKGSNLPQQVLAQIWTYADQKQSGFLGRPEFYNALRLVTVAQKGRELTPDIVKAALYGPAAAKIPAPQINPVTSPATQMNSVPAPTSQVNSMLPTSNQMGITRPPVSPNLGFRPPQTPPNLGLNQQNFPAQGINAARPPPAPNAAALLPAQGVGQGLPGTVNVGGPRLPTSNTMNISTDWMGGRSSGSSTPLTSQVSNRGISPSTNIDGFSFALPGSSSGVATSTQTPSALTSSVPSKQQYPASSAQPTEKDAKALVVSGNGFSSDPVFGGDMFSAAPQAKPENSVANFSMNNLSNPPTSSGAQTSVMPGRFNSAQNVPSPSMGVSPVQAVQTFAKQTQQTITPNTTASTISNISTGPVSSASVQSQSPWPRISQSDIQKYTAVFVKVDRDRDGKITGEEARNLFLSWRLPREVLKQVWDLSDQDNDSMLSLKEFCTALYLMEKYREGRPLPAVLPNELRLDGTLPIATGQPSAAYAGSTWQPASVGLPQQGISAGRPPIVPTTGRTATSQAKGRLQADGDAEPVQQKSKVPVLETHLVNQLSKEEQDALSSKLQDATDADKKVQELEKEILDAKEKFEFYRAKMQELVFYKSKCDNRLNEITERAAADKREVESLAKKYEEKCRKLGDVASKLTIEEATFRDLQERKLELYKSIVKLAQGGTADGQLQDHANQTQSDLEELVKTLNERCKEYGLRAKPTSLVELPFGWQPGIQEGAANWDDDWDKFEDADFTIIKELTVEVEKVAVSAKPKPATSSDEAPVDKASPDAPTPEADSKTEKPSHVVDQIAETEGPNVHSEDESAKSPAASPTKSALETQLQEHYSSHLGPNDFSPRTKESQSDHAGAESTVSSEKYADEPSWGATFDAGDDTDSVWGFSSFNTKEADHERNGHSFFGYGDSGLNPIKTGSPSAASVYGRDRGPFFDSVPSTPLFNSNSPRFSPRFNDGPDDHSFDSFSRFDSFNMHDSGLFPPRDNTLTRFDSMRSTTDSGFFPSRDTFARFDSFRSTADSGIFPQHDSFARFDSMRSSADHNRGFPSFDDADPFGSTGPFKASDSHSPRRDSDSWSAF</sequence>
<dbReference type="PROSITE" id="PS50222">
    <property type="entry name" value="EF_HAND_2"/>
    <property type="match status" value="2"/>
</dbReference>